<dbReference type="InterPro" id="IPR050833">
    <property type="entry name" value="Poly_Biosynth_Transport"/>
</dbReference>
<evidence type="ECO:0000313" key="7">
    <source>
        <dbReference type="EMBL" id="XCH31904.1"/>
    </source>
</evidence>
<comment type="subcellular location">
    <subcellularLocation>
        <location evidence="1">Cell membrane</location>
        <topology evidence="1">Multi-pass membrane protein</topology>
    </subcellularLocation>
</comment>
<evidence type="ECO:0000256" key="3">
    <source>
        <dbReference type="ARBA" id="ARBA00022692"/>
    </source>
</evidence>
<evidence type="ECO:0000256" key="6">
    <source>
        <dbReference type="SAM" id="Phobius"/>
    </source>
</evidence>
<dbReference type="RefSeq" id="WP_353709356.1">
    <property type="nucleotide sequence ID" value="NZ_CP159290.1"/>
</dbReference>
<dbReference type="EMBL" id="CP159290">
    <property type="protein sequence ID" value="XCH31904.1"/>
    <property type="molecule type" value="Genomic_DNA"/>
</dbReference>
<keyword evidence="3 6" id="KW-0812">Transmembrane</keyword>
<evidence type="ECO:0000256" key="5">
    <source>
        <dbReference type="ARBA" id="ARBA00023136"/>
    </source>
</evidence>
<evidence type="ECO:0000256" key="1">
    <source>
        <dbReference type="ARBA" id="ARBA00004651"/>
    </source>
</evidence>
<evidence type="ECO:0000256" key="2">
    <source>
        <dbReference type="ARBA" id="ARBA00022475"/>
    </source>
</evidence>
<keyword evidence="2" id="KW-1003">Cell membrane</keyword>
<feature type="transmembrane region" description="Helical" evidence="6">
    <location>
        <begin position="349"/>
        <end position="368"/>
    </location>
</feature>
<keyword evidence="4 6" id="KW-1133">Transmembrane helix</keyword>
<dbReference type="GO" id="GO:0005886">
    <property type="term" value="C:plasma membrane"/>
    <property type="evidence" value="ECO:0007669"/>
    <property type="project" value="UniProtKB-SubCell"/>
</dbReference>
<sequence>MIGAFAWLTTGRLVAAALQAVTFGALAVLVGPSELGVVGSVVATLTVLQAVWDLGLSTYLVRTRAEAPDDGRVRSAVVLSRLTTGPLLVSGALAGWLVLAVLDGGSLAPVLPLAVWAAAERNAETVAGIAIADGRAPLATANLVVRRAVAAVGFAALCAGGTEPVLAYGTAMATGALLSVVWLNAANRRRLPDGHRAPLSQVVREARPFWVNTVAVQARNLDVPIVALTGGATAGGLYSLASRTTVPLRLVPTSLAVALLPHATRASDTAARRRVLSHLAWLVSGVAAVYVLLAACVPVLVEALPVLHEYRPAVLSVQIMLLALPFGAVASVCTSLLQGYGDAGFVSRAAVTMSAVALVGAGFGALVAGAAGAAVAYGVALLLQAALLARRLVGHHRAAPSVRATPVSTTPRAEEARP</sequence>
<feature type="transmembrane region" description="Helical" evidence="6">
    <location>
        <begin position="82"/>
        <end position="102"/>
    </location>
</feature>
<evidence type="ECO:0000256" key="4">
    <source>
        <dbReference type="ARBA" id="ARBA00022989"/>
    </source>
</evidence>
<accession>A0AAU8G6Q6</accession>
<name>A0AAU8G6Q6_9MICO</name>
<reference evidence="7" key="1">
    <citation type="submission" date="2024-06" db="EMBL/GenBank/DDBJ databases">
        <title>Complete genome sequence of the cellulolytic actinobacterium, Cellulosimicrobium ES-005.</title>
        <authorList>
            <person name="Matthews C.T."/>
            <person name="Underwood K.D."/>
            <person name="Ghanchi K.M."/>
            <person name="Fields S.D."/>
            <person name="Gardner S.G."/>
        </authorList>
    </citation>
    <scope>NUCLEOTIDE SEQUENCE</scope>
    <source>
        <strain evidence="7">ES-005</strain>
    </source>
</reference>
<dbReference type="AlphaFoldDB" id="A0AAU8G6Q6"/>
<dbReference type="Pfam" id="PF01943">
    <property type="entry name" value="Polysacc_synt"/>
    <property type="match status" value="1"/>
</dbReference>
<dbReference type="PANTHER" id="PTHR30250:SF11">
    <property type="entry name" value="O-ANTIGEN TRANSPORTER-RELATED"/>
    <property type="match status" value="1"/>
</dbReference>
<dbReference type="PANTHER" id="PTHR30250">
    <property type="entry name" value="PST FAMILY PREDICTED COLANIC ACID TRANSPORTER"/>
    <property type="match status" value="1"/>
</dbReference>
<protein>
    <submittedName>
        <fullName evidence="7">Lipopolysaccharide biosynthesis protein</fullName>
    </submittedName>
</protein>
<feature type="transmembrane region" description="Helical" evidence="6">
    <location>
        <begin position="374"/>
        <end position="393"/>
    </location>
</feature>
<feature type="transmembrane region" description="Helical" evidence="6">
    <location>
        <begin position="165"/>
        <end position="186"/>
    </location>
</feature>
<feature type="transmembrane region" description="Helical" evidence="6">
    <location>
        <begin position="313"/>
        <end position="337"/>
    </location>
</feature>
<gene>
    <name evidence="7" type="ORF">ABRQ22_09585</name>
</gene>
<organism evidence="7">
    <name type="scientific">Cellulosimicrobium sp. ES-005</name>
    <dbReference type="NCBI Taxonomy" id="3163031"/>
    <lineage>
        <taxon>Bacteria</taxon>
        <taxon>Bacillati</taxon>
        <taxon>Actinomycetota</taxon>
        <taxon>Actinomycetes</taxon>
        <taxon>Micrococcales</taxon>
        <taxon>Promicromonosporaceae</taxon>
        <taxon>Cellulosimicrobium</taxon>
    </lineage>
</organism>
<keyword evidence="5 6" id="KW-0472">Membrane</keyword>
<dbReference type="InterPro" id="IPR002797">
    <property type="entry name" value="Polysacc_synth"/>
</dbReference>
<feature type="transmembrane region" description="Helical" evidence="6">
    <location>
        <begin position="37"/>
        <end position="61"/>
    </location>
</feature>
<proteinExistence type="predicted"/>
<feature type="transmembrane region" description="Helical" evidence="6">
    <location>
        <begin position="279"/>
        <end position="301"/>
    </location>
</feature>